<dbReference type="EMBL" id="VFMN01000001">
    <property type="protein sequence ID" value="TQJ09057.1"/>
    <property type="molecule type" value="Genomic_DNA"/>
</dbReference>
<dbReference type="CDD" id="cd06261">
    <property type="entry name" value="TM_PBP2"/>
    <property type="match status" value="1"/>
</dbReference>
<comment type="similarity">
    <text evidence="7">Belongs to the binding-protein-dependent transport system permease family.</text>
</comment>
<evidence type="ECO:0000256" key="4">
    <source>
        <dbReference type="ARBA" id="ARBA00022692"/>
    </source>
</evidence>
<organism evidence="10 11">
    <name type="scientific">Lapillicoccus jejuensis</name>
    <dbReference type="NCBI Taxonomy" id="402171"/>
    <lineage>
        <taxon>Bacteria</taxon>
        <taxon>Bacillati</taxon>
        <taxon>Actinomycetota</taxon>
        <taxon>Actinomycetes</taxon>
        <taxon>Micrococcales</taxon>
        <taxon>Intrasporangiaceae</taxon>
        <taxon>Lapillicoccus</taxon>
    </lineage>
</organism>
<dbReference type="InterPro" id="IPR000515">
    <property type="entry name" value="MetI-like"/>
</dbReference>
<feature type="transmembrane region" description="Helical" evidence="7">
    <location>
        <begin position="297"/>
        <end position="318"/>
    </location>
</feature>
<keyword evidence="2 7" id="KW-0813">Transport</keyword>
<keyword evidence="11" id="KW-1185">Reference proteome</keyword>
<feature type="compositionally biased region" description="Low complexity" evidence="8">
    <location>
        <begin position="12"/>
        <end position="24"/>
    </location>
</feature>
<keyword evidence="3" id="KW-1003">Cell membrane</keyword>
<feature type="transmembrane region" description="Helical" evidence="7">
    <location>
        <begin position="103"/>
        <end position="128"/>
    </location>
</feature>
<evidence type="ECO:0000256" key="6">
    <source>
        <dbReference type="ARBA" id="ARBA00023136"/>
    </source>
</evidence>
<sequence length="325" mass="34844">MSVAPGLRRGDTVTAPTSRPATARPAERATTRRWARPQRSRAQWAGWLFALPALLMYAVFELRPILTAVQCSFYDWDGISAATPVGVANYTRVFTEPQLLASIVHSLVLIVFFTVLPVILGLAVASVVREIRSTWAGAAARTLMFLPQIIPGAASAIAWTWMYSPDGAVNQLLRALGLGSLTRAWLGDFTWALPAVGIIGTWLATGLCTLLLMAGIGKIDTSLYEAASLDGASRLQQFRAITLPGLRAEIGVCVTITVIAALASFDVVFMSTQGGPGYSTQVPGVQVYQLAFTENRIGQSSALAVVLSLLVLAVVLPLQRVFKEK</sequence>
<dbReference type="PANTHER" id="PTHR30193">
    <property type="entry name" value="ABC TRANSPORTER PERMEASE PROTEIN"/>
    <property type="match status" value="1"/>
</dbReference>
<comment type="subcellular location">
    <subcellularLocation>
        <location evidence="1 7">Cell membrane</location>
        <topology evidence="1 7">Multi-pass membrane protein</topology>
    </subcellularLocation>
</comment>
<dbReference type="PROSITE" id="PS50928">
    <property type="entry name" value="ABC_TM1"/>
    <property type="match status" value="1"/>
</dbReference>
<feature type="region of interest" description="Disordered" evidence="8">
    <location>
        <begin position="1"/>
        <end position="32"/>
    </location>
</feature>
<feature type="transmembrane region" description="Helical" evidence="7">
    <location>
        <begin position="248"/>
        <end position="269"/>
    </location>
</feature>
<feature type="domain" description="ABC transmembrane type-1" evidence="9">
    <location>
        <begin position="103"/>
        <end position="318"/>
    </location>
</feature>
<evidence type="ECO:0000256" key="7">
    <source>
        <dbReference type="RuleBase" id="RU363032"/>
    </source>
</evidence>
<dbReference type="GO" id="GO:0055085">
    <property type="term" value="P:transmembrane transport"/>
    <property type="evidence" value="ECO:0007669"/>
    <property type="project" value="InterPro"/>
</dbReference>
<gene>
    <name evidence="10" type="ORF">FB458_2162</name>
</gene>
<evidence type="ECO:0000256" key="2">
    <source>
        <dbReference type="ARBA" id="ARBA00022448"/>
    </source>
</evidence>
<reference evidence="10 11" key="1">
    <citation type="submission" date="2019-06" db="EMBL/GenBank/DDBJ databases">
        <title>Sequencing the genomes of 1000 actinobacteria strains.</title>
        <authorList>
            <person name="Klenk H.-P."/>
        </authorList>
    </citation>
    <scope>NUCLEOTIDE SEQUENCE [LARGE SCALE GENOMIC DNA]</scope>
    <source>
        <strain evidence="10 11">DSM 18607</strain>
    </source>
</reference>
<dbReference type="OrthoDB" id="4790574at2"/>
<feature type="transmembrane region" description="Helical" evidence="7">
    <location>
        <begin position="140"/>
        <end position="162"/>
    </location>
</feature>
<evidence type="ECO:0000256" key="5">
    <source>
        <dbReference type="ARBA" id="ARBA00022989"/>
    </source>
</evidence>
<evidence type="ECO:0000256" key="8">
    <source>
        <dbReference type="SAM" id="MobiDB-lite"/>
    </source>
</evidence>
<dbReference type="InterPro" id="IPR051393">
    <property type="entry name" value="ABC_transporter_permease"/>
</dbReference>
<dbReference type="Pfam" id="PF00528">
    <property type="entry name" value="BPD_transp_1"/>
    <property type="match status" value="1"/>
</dbReference>
<keyword evidence="5 7" id="KW-1133">Transmembrane helix</keyword>
<dbReference type="RefSeq" id="WP_141848485.1">
    <property type="nucleotide sequence ID" value="NZ_BAAAPR010000005.1"/>
</dbReference>
<accession>A0A542E139</accession>
<dbReference type="SUPFAM" id="SSF161098">
    <property type="entry name" value="MetI-like"/>
    <property type="match status" value="1"/>
</dbReference>
<evidence type="ECO:0000259" key="9">
    <source>
        <dbReference type="PROSITE" id="PS50928"/>
    </source>
</evidence>
<evidence type="ECO:0000313" key="11">
    <source>
        <dbReference type="Proteomes" id="UP000317893"/>
    </source>
</evidence>
<proteinExistence type="inferred from homology"/>
<dbReference type="AlphaFoldDB" id="A0A542E139"/>
<dbReference type="Gene3D" id="1.10.3720.10">
    <property type="entry name" value="MetI-like"/>
    <property type="match status" value="1"/>
</dbReference>
<feature type="transmembrane region" description="Helical" evidence="7">
    <location>
        <begin position="191"/>
        <end position="214"/>
    </location>
</feature>
<dbReference type="PANTHER" id="PTHR30193:SF37">
    <property type="entry name" value="INNER MEMBRANE ABC TRANSPORTER PERMEASE PROTEIN YCJO"/>
    <property type="match status" value="1"/>
</dbReference>
<feature type="transmembrane region" description="Helical" evidence="7">
    <location>
        <begin position="42"/>
        <end position="60"/>
    </location>
</feature>
<comment type="caution">
    <text evidence="10">The sequence shown here is derived from an EMBL/GenBank/DDBJ whole genome shotgun (WGS) entry which is preliminary data.</text>
</comment>
<keyword evidence="6 7" id="KW-0472">Membrane</keyword>
<evidence type="ECO:0000256" key="1">
    <source>
        <dbReference type="ARBA" id="ARBA00004651"/>
    </source>
</evidence>
<evidence type="ECO:0000256" key="3">
    <source>
        <dbReference type="ARBA" id="ARBA00022475"/>
    </source>
</evidence>
<name>A0A542E139_9MICO</name>
<protein>
    <submittedName>
        <fullName evidence="10">Carbohydrate ABC transporter membrane protein 1 (CUT1 family)</fullName>
    </submittedName>
</protein>
<dbReference type="GO" id="GO:0005886">
    <property type="term" value="C:plasma membrane"/>
    <property type="evidence" value="ECO:0007669"/>
    <property type="project" value="UniProtKB-SubCell"/>
</dbReference>
<evidence type="ECO:0000313" key="10">
    <source>
        <dbReference type="EMBL" id="TQJ09057.1"/>
    </source>
</evidence>
<keyword evidence="4 7" id="KW-0812">Transmembrane</keyword>
<dbReference type="InterPro" id="IPR035906">
    <property type="entry name" value="MetI-like_sf"/>
</dbReference>
<dbReference type="Proteomes" id="UP000317893">
    <property type="component" value="Unassembled WGS sequence"/>
</dbReference>